<organism evidence="10 11">
    <name type="scientific">Ignatzschineria indica</name>
    <dbReference type="NCBI Taxonomy" id="472583"/>
    <lineage>
        <taxon>Bacteria</taxon>
        <taxon>Pseudomonadati</taxon>
        <taxon>Pseudomonadota</taxon>
        <taxon>Gammaproteobacteria</taxon>
        <taxon>Cardiobacteriales</taxon>
        <taxon>Ignatzschineriaceae</taxon>
        <taxon>Ignatzschineria</taxon>
    </lineage>
</organism>
<dbReference type="EMBL" id="QEWR01000002">
    <property type="protein sequence ID" value="PWD84383.1"/>
    <property type="molecule type" value="Genomic_DNA"/>
</dbReference>
<dbReference type="GO" id="GO:0032259">
    <property type="term" value="P:methylation"/>
    <property type="evidence" value="ECO:0007669"/>
    <property type="project" value="UniProtKB-KW"/>
</dbReference>
<evidence type="ECO:0000256" key="8">
    <source>
        <dbReference type="SAM" id="Coils"/>
    </source>
</evidence>
<gene>
    <name evidence="10" type="ORF">DC082_02240</name>
</gene>
<proteinExistence type="inferred from homology"/>
<dbReference type="GO" id="GO:0009307">
    <property type="term" value="P:DNA restriction-modification system"/>
    <property type="evidence" value="ECO:0007669"/>
    <property type="project" value="UniProtKB-KW"/>
</dbReference>
<dbReference type="InterPro" id="IPR003356">
    <property type="entry name" value="DNA_methylase_A-5"/>
</dbReference>
<evidence type="ECO:0000256" key="7">
    <source>
        <dbReference type="ARBA" id="ARBA00047942"/>
    </source>
</evidence>
<dbReference type="AlphaFoldDB" id="A0A2U2AMD2"/>
<dbReference type="InterPro" id="IPR051537">
    <property type="entry name" value="DNA_Adenine_Mtase"/>
</dbReference>
<dbReference type="Proteomes" id="UP000244948">
    <property type="component" value="Unassembled WGS sequence"/>
</dbReference>
<dbReference type="GO" id="GO:0009007">
    <property type="term" value="F:site-specific DNA-methyltransferase (adenine-specific) activity"/>
    <property type="evidence" value="ECO:0007669"/>
    <property type="project" value="UniProtKB-EC"/>
</dbReference>
<evidence type="ECO:0000256" key="4">
    <source>
        <dbReference type="ARBA" id="ARBA00022679"/>
    </source>
</evidence>
<protein>
    <recommendedName>
        <fullName evidence="2">site-specific DNA-methyltransferase (adenine-specific)</fullName>
        <ecNumber evidence="2">2.1.1.72</ecNumber>
    </recommendedName>
</protein>
<dbReference type="GO" id="GO:0003677">
    <property type="term" value="F:DNA binding"/>
    <property type="evidence" value="ECO:0007669"/>
    <property type="project" value="InterPro"/>
</dbReference>
<accession>A0A2U2AMD2</accession>
<evidence type="ECO:0000313" key="11">
    <source>
        <dbReference type="Proteomes" id="UP000244948"/>
    </source>
</evidence>
<dbReference type="PANTHER" id="PTHR42933">
    <property type="entry name" value="SLR6095 PROTEIN"/>
    <property type="match status" value="1"/>
</dbReference>
<reference evidence="10 11" key="1">
    <citation type="journal article" date="2018" name="Genome Announc.">
        <title>Ignatzschineria cameli sp. nov., isolated from necrotic foot tissue of dromedaries (Camelus dromedarius) and associated maggots (Wohlfahrtia species) in Dubai.</title>
        <authorList>
            <person name="Tsang C.C."/>
            <person name="Tang J.Y."/>
            <person name="Fong J.Y."/>
            <person name="Kinne J."/>
            <person name="Lee H.H."/>
            <person name="Joseph M."/>
            <person name="Jose S."/>
            <person name="Schuster R.K."/>
            <person name="Tang Y."/>
            <person name="Sivakumar S."/>
            <person name="Chen J.H."/>
            <person name="Teng J.L."/>
            <person name="Lau S.K."/>
            <person name="Wernery U."/>
            <person name="Woo P.C."/>
        </authorList>
    </citation>
    <scope>NUCLEOTIDE SEQUENCE [LARGE SCALE GENOMIC DNA]</scope>
    <source>
        <strain evidence="10 11">KCTC 22643</strain>
    </source>
</reference>
<feature type="domain" description="DNA methylase adenine-specific" evidence="9">
    <location>
        <begin position="122"/>
        <end position="381"/>
    </location>
</feature>
<feature type="coiled-coil region" evidence="8">
    <location>
        <begin position="379"/>
        <end position="413"/>
    </location>
</feature>
<dbReference type="PANTHER" id="PTHR42933:SF3">
    <property type="entry name" value="TYPE I RESTRICTION ENZYME MJAVIII METHYLASE SUBUNIT"/>
    <property type="match status" value="1"/>
</dbReference>
<evidence type="ECO:0000259" key="9">
    <source>
        <dbReference type="Pfam" id="PF02384"/>
    </source>
</evidence>
<keyword evidence="4" id="KW-0808">Transferase</keyword>
<dbReference type="RefSeq" id="WP_109235571.1">
    <property type="nucleotide sequence ID" value="NZ_BMXZ01000001.1"/>
</dbReference>
<dbReference type="SMR" id="A0A2U2AMD2"/>
<keyword evidence="5" id="KW-0949">S-adenosyl-L-methionine</keyword>
<dbReference type="GO" id="GO:0008170">
    <property type="term" value="F:N-methyltransferase activity"/>
    <property type="evidence" value="ECO:0007669"/>
    <property type="project" value="InterPro"/>
</dbReference>
<dbReference type="Pfam" id="PF02384">
    <property type="entry name" value="N6_Mtase"/>
    <property type="match status" value="1"/>
</dbReference>
<keyword evidence="3" id="KW-0489">Methyltransferase</keyword>
<keyword evidence="8" id="KW-0175">Coiled coil</keyword>
<evidence type="ECO:0000256" key="1">
    <source>
        <dbReference type="ARBA" id="ARBA00006594"/>
    </source>
</evidence>
<dbReference type="SUPFAM" id="SSF53335">
    <property type="entry name" value="S-adenosyl-L-methionine-dependent methyltransferases"/>
    <property type="match status" value="1"/>
</dbReference>
<sequence length="423" mass="49222">MKYRSKFYSVTDSLRSHVEQDSIIEVMVVTAYLFWSNPEATISATQRGEKALQSHFFEAFMQHELEKYFDKENYRRLKLGEIFSFYLKLYEDFGKSKEQFSVVVAEWIFAADIKEQFESVDPGSSSQLMSEIAKLYGEGLVYDGAMGLGRLLYLLNPESFIGKEIMAHIAYLSRLLFTMLGREGDIQIEDALLTEESSYQADIVVSQPPLSMRLKPGINYDEKPYLLITGKVPSSRGDSLWIQESLYHVKEEGRVILQLPPGWFFRGGYDQALRQALIDRNWIETIIYLPQGLLNYTGINTNILILNKSKESATIRLIDTREFGRKGKLGKTYFTEEAVEEIVSLIERKKVGQYDFVKDVELLEIVKQEYNLDSNQYFSEELEIETLNIEKELKQLEKMFEDQQRKQQDFIKKIPYFIKNKGH</sequence>
<evidence type="ECO:0000256" key="3">
    <source>
        <dbReference type="ARBA" id="ARBA00022603"/>
    </source>
</evidence>
<dbReference type="Gene3D" id="3.40.50.150">
    <property type="entry name" value="Vaccinia Virus protein VP39"/>
    <property type="match status" value="1"/>
</dbReference>
<comment type="caution">
    <text evidence="10">The sequence shown here is derived from an EMBL/GenBank/DDBJ whole genome shotgun (WGS) entry which is preliminary data.</text>
</comment>
<evidence type="ECO:0000256" key="2">
    <source>
        <dbReference type="ARBA" id="ARBA00011900"/>
    </source>
</evidence>
<evidence type="ECO:0000313" key="10">
    <source>
        <dbReference type="EMBL" id="PWD84383.1"/>
    </source>
</evidence>
<keyword evidence="11" id="KW-1185">Reference proteome</keyword>
<keyword evidence="6" id="KW-0680">Restriction system</keyword>
<evidence type="ECO:0000256" key="6">
    <source>
        <dbReference type="ARBA" id="ARBA00022747"/>
    </source>
</evidence>
<evidence type="ECO:0000256" key="5">
    <source>
        <dbReference type="ARBA" id="ARBA00022691"/>
    </source>
</evidence>
<name>A0A2U2AMD2_9GAMM</name>
<comment type="similarity">
    <text evidence="1">Belongs to the N(4)/N(6)-methyltransferase family.</text>
</comment>
<dbReference type="EC" id="2.1.1.72" evidence="2"/>
<dbReference type="InterPro" id="IPR029063">
    <property type="entry name" value="SAM-dependent_MTases_sf"/>
</dbReference>
<comment type="catalytic activity">
    <reaction evidence="7">
        <text>a 2'-deoxyadenosine in DNA + S-adenosyl-L-methionine = an N(6)-methyl-2'-deoxyadenosine in DNA + S-adenosyl-L-homocysteine + H(+)</text>
        <dbReference type="Rhea" id="RHEA:15197"/>
        <dbReference type="Rhea" id="RHEA-COMP:12418"/>
        <dbReference type="Rhea" id="RHEA-COMP:12419"/>
        <dbReference type="ChEBI" id="CHEBI:15378"/>
        <dbReference type="ChEBI" id="CHEBI:57856"/>
        <dbReference type="ChEBI" id="CHEBI:59789"/>
        <dbReference type="ChEBI" id="CHEBI:90615"/>
        <dbReference type="ChEBI" id="CHEBI:90616"/>
        <dbReference type="EC" id="2.1.1.72"/>
    </reaction>
</comment>